<sequence>MQHNNVNATGNQASNWSSLFQGGNVSTSDTSLQRFELDMIEGVTQVPMDLRWKGLNVWKEYVVGFFLEQRLPYPVVKEFLKKKWKTKGVYEMVADADLFYFKFSNEEDKRKVLENPQIFMAGKCFIVTQWTQDIERRKDVVKAIPIWVNLYNVPKVLWTGEGLGEENTVHNAAPVTTSNNEINREDRGAQTVEGATGGTMNVINLGIGGLNVAGVDLNSPENTMGEDNGMRVDDSEETRINAEDSTVGLDEMNAVMEMVENEVRAIVLATSAEVPEEIEKRKEYESNSESDVCQSNMFAALVPFENTRIDEMQTNPDPLMHYEVEQNEYNNLLVAARNGDLSDEESLEEETIYFKDKNNIPLSV</sequence>
<dbReference type="InterPro" id="IPR040256">
    <property type="entry name" value="At4g02000-like"/>
</dbReference>
<dbReference type="PANTHER" id="PTHR31286">
    <property type="entry name" value="GLYCINE-RICH CELL WALL STRUCTURAL PROTEIN 1.8-LIKE"/>
    <property type="match status" value="1"/>
</dbReference>
<accession>A0A835HR42</accession>
<evidence type="ECO:0000313" key="3">
    <source>
        <dbReference type="Proteomes" id="UP000631114"/>
    </source>
</evidence>
<reference evidence="2 3" key="1">
    <citation type="submission" date="2020-10" db="EMBL/GenBank/DDBJ databases">
        <title>The Coptis chinensis genome and diversification of protoberbering-type alkaloids.</title>
        <authorList>
            <person name="Wang B."/>
            <person name="Shu S."/>
            <person name="Song C."/>
            <person name="Liu Y."/>
        </authorList>
    </citation>
    <scope>NUCLEOTIDE SEQUENCE [LARGE SCALE GENOMIC DNA]</scope>
    <source>
        <strain evidence="2">HL-2020</strain>
        <tissue evidence="2">Leaf</tissue>
    </source>
</reference>
<organism evidence="2 3">
    <name type="scientific">Coptis chinensis</name>
    <dbReference type="NCBI Taxonomy" id="261450"/>
    <lineage>
        <taxon>Eukaryota</taxon>
        <taxon>Viridiplantae</taxon>
        <taxon>Streptophyta</taxon>
        <taxon>Embryophyta</taxon>
        <taxon>Tracheophyta</taxon>
        <taxon>Spermatophyta</taxon>
        <taxon>Magnoliopsida</taxon>
        <taxon>Ranunculales</taxon>
        <taxon>Ranunculaceae</taxon>
        <taxon>Coptidoideae</taxon>
        <taxon>Coptis</taxon>
    </lineage>
</organism>
<proteinExistence type="predicted"/>
<dbReference type="InterPro" id="IPR025558">
    <property type="entry name" value="DUF4283"/>
</dbReference>
<comment type="caution">
    <text evidence="2">The sequence shown here is derived from an EMBL/GenBank/DDBJ whole genome shotgun (WGS) entry which is preliminary data.</text>
</comment>
<name>A0A835HR42_9MAGN</name>
<dbReference type="Pfam" id="PF14111">
    <property type="entry name" value="DUF4283"/>
    <property type="match status" value="1"/>
</dbReference>
<dbReference type="PANTHER" id="PTHR31286:SF180">
    <property type="entry name" value="OS10G0362600 PROTEIN"/>
    <property type="match status" value="1"/>
</dbReference>
<evidence type="ECO:0000259" key="1">
    <source>
        <dbReference type="Pfam" id="PF14111"/>
    </source>
</evidence>
<dbReference type="AlphaFoldDB" id="A0A835HR42"/>
<dbReference type="EMBL" id="JADFTS010000006">
    <property type="protein sequence ID" value="KAF9602912.1"/>
    <property type="molecule type" value="Genomic_DNA"/>
</dbReference>
<keyword evidence="3" id="KW-1185">Reference proteome</keyword>
<gene>
    <name evidence="2" type="ORF">IFM89_032794</name>
</gene>
<feature type="domain" description="DUF4283" evidence="1">
    <location>
        <begin position="56"/>
        <end position="134"/>
    </location>
</feature>
<dbReference type="Proteomes" id="UP000631114">
    <property type="component" value="Unassembled WGS sequence"/>
</dbReference>
<evidence type="ECO:0000313" key="2">
    <source>
        <dbReference type="EMBL" id="KAF9602912.1"/>
    </source>
</evidence>
<protein>
    <recommendedName>
        <fullName evidence="1">DUF4283 domain-containing protein</fullName>
    </recommendedName>
</protein>